<sequence length="686" mass="76622">QEELADNISQLIHVIQNTEARHLFIQTFWQTMNREWNGIDNLRLDKYYMLMRMILRQSFEVLKRNEWDESLTELFLQIQMKEVMDPDSSAPTGIKLHFIDIYLNELAKVGAKELTADQNLKFIEPFCKIAAKSKDRCMLHAIATGIFEIIVDQSPYAIEDLMKELGSNSDEEDVSEEDKQEDEEVLKTKADRCLSRKSAQSSEKTEDVYENADDGIGAVLQFDYKAVADKLFELASKKNTPSLNRKRLYKLVKNFQTPYPSSSTGIFPQDFPEDVSTDEDDDEFSRGRRKKKAVRPWEKNKLEKVTEDEQEASSAKEASVPQKKRKKRKKRESPSADSGTADGNCEEGIAETSGSNVFSQGKVPENNRERKKKKLLVNETNETTNVATDTRENHSISAQNSPMDAKQSKKSQLKKMNRKVQNVPVKPASQNGPANASEAEDVSPSVTPLTPKVVKKKQKAGAVLVNGGTLLQQTDMKSNKEGLLGTLSGDANSESAPSRKVKLKKKLVGLEGMKVSNQKAATLKKKRKVKEVLNSVEANGVLETACKKSRKGESSAALSPLKKKKAKPGSDFVKFEKSTLPKPVFFRKARSAISSTRASMQLNKLQSSSSKKVTFGLNKNMTAEFKKTDKSILVSPEGPSRVAFNPEQKPRHGVLKSPTGTPAGEPQMKKPFTVSAKKRPTAMDFF</sequence>
<evidence type="ECO:0000256" key="5">
    <source>
        <dbReference type="SAM" id="MobiDB-lite"/>
    </source>
</evidence>
<dbReference type="EMBL" id="VZZT01000178">
    <property type="protein sequence ID" value="NXW01072.1"/>
    <property type="molecule type" value="Genomic_DNA"/>
</dbReference>
<comment type="subcellular location">
    <subcellularLocation>
        <location evidence="1">Nucleus</location>
    </subcellularLocation>
</comment>
<name>A0A7L3YM39_FREGA</name>
<reference evidence="6 7" key="1">
    <citation type="submission" date="2019-09" db="EMBL/GenBank/DDBJ databases">
        <title>Bird 10,000 Genomes (B10K) Project - Family phase.</title>
        <authorList>
            <person name="Zhang G."/>
        </authorList>
    </citation>
    <scope>NUCLEOTIDE SEQUENCE [LARGE SCALE GENOMIC DNA]</scope>
    <source>
        <strain evidence="6">B10K-DU-006-09</strain>
        <tissue evidence="6">Muscle</tissue>
    </source>
</reference>
<keyword evidence="3" id="KW-0698">rRNA processing</keyword>
<feature type="region of interest" description="Disordered" evidence="5">
    <location>
        <begin position="547"/>
        <end position="569"/>
    </location>
</feature>
<feature type="compositionally biased region" description="Low complexity" evidence="5">
    <location>
        <begin position="377"/>
        <end position="386"/>
    </location>
</feature>
<comment type="similarity">
    <text evidence="2">Belongs to the RRP1 family.</text>
</comment>
<evidence type="ECO:0000313" key="7">
    <source>
        <dbReference type="Proteomes" id="UP000563060"/>
    </source>
</evidence>
<evidence type="ECO:0000256" key="4">
    <source>
        <dbReference type="ARBA" id="ARBA00023242"/>
    </source>
</evidence>
<feature type="compositionally biased region" description="Basic residues" evidence="5">
    <location>
        <begin position="408"/>
        <end position="418"/>
    </location>
</feature>
<dbReference type="GO" id="GO:0030688">
    <property type="term" value="C:preribosome, small subunit precursor"/>
    <property type="evidence" value="ECO:0007669"/>
    <property type="project" value="InterPro"/>
</dbReference>
<dbReference type="GO" id="GO:0006364">
    <property type="term" value="P:rRNA processing"/>
    <property type="evidence" value="ECO:0007669"/>
    <property type="project" value="UniProtKB-KW"/>
</dbReference>
<feature type="compositionally biased region" description="Acidic residues" evidence="5">
    <location>
        <begin position="271"/>
        <end position="283"/>
    </location>
</feature>
<feature type="compositionally biased region" description="Basic residues" evidence="5">
    <location>
        <begin position="322"/>
        <end position="331"/>
    </location>
</feature>
<feature type="non-terminal residue" evidence="6">
    <location>
        <position position="1"/>
    </location>
</feature>
<dbReference type="PANTHER" id="PTHR13026">
    <property type="entry name" value="NNP-1 PROTEIN NOVEL NUCLEAR PROTEIN 1 NOP52"/>
    <property type="match status" value="1"/>
</dbReference>
<gene>
    <name evidence="6" type="primary">Rrp1b</name>
    <name evidence="6" type="ORF">FREGRA_R02207</name>
</gene>
<feature type="region of interest" description="Disordered" evidence="5">
    <location>
        <begin position="167"/>
        <end position="186"/>
    </location>
</feature>
<dbReference type="GO" id="GO:0005634">
    <property type="term" value="C:nucleus"/>
    <property type="evidence" value="ECO:0007669"/>
    <property type="project" value="UniProtKB-SubCell"/>
</dbReference>
<feature type="compositionally biased region" description="Basic and acidic residues" evidence="5">
    <location>
        <begin position="295"/>
        <end position="307"/>
    </location>
</feature>
<evidence type="ECO:0000313" key="6">
    <source>
        <dbReference type="EMBL" id="NXW01072.1"/>
    </source>
</evidence>
<dbReference type="Pfam" id="PF05997">
    <property type="entry name" value="Nop52"/>
    <property type="match status" value="1"/>
</dbReference>
<evidence type="ECO:0000256" key="2">
    <source>
        <dbReference type="ARBA" id="ARBA00006374"/>
    </source>
</evidence>
<keyword evidence="7" id="KW-1185">Reference proteome</keyword>
<dbReference type="PANTHER" id="PTHR13026:SF0">
    <property type="entry name" value="RIBOSOMAL RNA PROCESSING 1B"/>
    <property type="match status" value="1"/>
</dbReference>
<protein>
    <submittedName>
        <fullName evidence="6">RRP1B protein</fullName>
    </submittedName>
</protein>
<accession>A0A7L3YM39</accession>
<evidence type="ECO:0000256" key="3">
    <source>
        <dbReference type="ARBA" id="ARBA00022552"/>
    </source>
</evidence>
<comment type="caution">
    <text evidence="6">The sequence shown here is derived from an EMBL/GenBank/DDBJ whole genome shotgun (WGS) entry which is preliminary data.</text>
</comment>
<dbReference type="Proteomes" id="UP000563060">
    <property type="component" value="Unassembled WGS sequence"/>
</dbReference>
<evidence type="ECO:0000256" key="1">
    <source>
        <dbReference type="ARBA" id="ARBA00004123"/>
    </source>
</evidence>
<feature type="non-terminal residue" evidence="6">
    <location>
        <position position="686"/>
    </location>
</feature>
<feature type="region of interest" description="Disordered" evidence="5">
    <location>
        <begin position="635"/>
        <end position="686"/>
    </location>
</feature>
<dbReference type="AlphaFoldDB" id="A0A7L3YM39"/>
<organism evidence="6 7">
    <name type="scientific">Fregetta grallaria</name>
    <name type="common">White-bellied storm-petrel</name>
    <name type="synonym">Procellaria grallaria</name>
    <dbReference type="NCBI Taxonomy" id="79628"/>
    <lineage>
        <taxon>Eukaryota</taxon>
        <taxon>Metazoa</taxon>
        <taxon>Chordata</taxon>
        <taxon>Craniata</taxon>
        <taxon>Vertebrata</taxon>
        <taxon>Euteleostomi</taxon>
        <taxon>Archelosauria</taxon>
        <taxon>Archosauria</taxon>
        <taxon>Dinosauria</taxon>
        <taxon>Saurischia</taxon>
        <taxon>Theropoda</taxon>
        <taxon>Coelurosauria</taxon>
        <taxon>Aves</taxon>
        <taxon>Neognathae</taxon>
        <taxon>Neoaves</taxon>
        <taxon>Aequornithes</taxon>
        <taxon>Procellariiformes</taxon>
        <taxon>Hydrobatidae</taxon>
        <taxon>Fregetta</taxon>
    </lineage>
</organism>
<keyword evidence="4" id="KW-0539">Nucleus</keyword>
<feature type="region of interest" description="Disordered" evidence="5">
    <location>
        <begin position="259"/>
        <end position="447"/>
    </location>
</feature>
<dbReference type="InterPro" id="IPR010301">
    <property type="entry name" value="RRP1"/>
</dbReference>
<proteinExistence type="inferred from homology"/>
<feature type="compositionally biased region" description="Acidic residues" evidence="5">
    <location>
        <begin position="169"/>
        <end position="184"/>
    </location>
</feature>